<dbReference type="GO" id="GO:0005615">
    <property type="term" value="C:extracellular space"/>
    <property type="evidence" value="ECO:0007669"/>
    <property type="project" value="TreeGrafter"/>
</dbReference>
<dbReference type="Pfam" id="PF00149">
    <property type="entry name" value="Metallophos"/>
    <property type="match status" value="1"/>
</dbReference>
<dbReference type="SUPFAM" id="SSF56300">
    <property type="entry name" value="Metallo-dependent phosphatases"/>
    <property type="match status" value="1"/>
</dbReference>
<dbReference type="PIRSF" id="PIRSF000948">
    <property type="entry name" value="Sphingomy_PDE"/>
    <property type="match status" value="1"/>
</dbReference>
<name>A0AAD7BNW6_9AGAR</name>
<evidence type="ECO:0000256" key="3">
    <source>
        <dbReference type="PIRNR" id="PIRNR000948"/>
    </source>
</evidence>
<feature type="binding site" evidence="4">
    <location>
        <position position="500"/>
    </location>
    <ligand>
        <name>Zn(2+)</name>
        <dbReference type="ChEBI" id="CHEBI:29105"/>
        <label>2</label>
    </ligand>
</feature>
<keyword evidence="5" id="KW-1015">Disulfide bond</keyword>
<dbReference type="InterPro" id="IPR011160">
    <property type="entry name" value="Sphingomy_PDE"/>
</dbReference>
<feature type="binding site" evidence="4">
    <location>
        <position position="308"/>
    </location>
    <ligand>
        <name>Zn(2+)</name>
        <dbReference type="ChEBI" id="CHEBI:29105"/>
        <label>2</label>
    </ligand>
</feature>
<dbReference type="InterPro" id="IPR004843">
    <property type="entry name" value="Calcineurin-like_PHP"/>
</dbReference>
<keyword evidence="4" id="KW-0479">Metal-binding</keyword>
<feature type="disulfide bond" evidence="5">
    <location>
        <begin position="639"/>
        <end position="643"/>
    </location>
</feature>
<protein>
    <recommendedName>
        <fullName evidence="3">Sphingomyelin phosphodiesterase</fullName>
    </recommendedName>
</protein>
<feature type="disulfide bond" evidence="5">
    <location>
        <begin position="133"/>
        <end position="145"/>
    </location>
</feature>
<evidence type="ECO:0000256" key="4">
    <source>
        <dbReference type="PIRSR" id="PIRSR000948-1"/>
    </source>
</evidence>
<gene>
    <name evidence="7" type="ORF">FB45DRAFT_1084789</name>
</gene>
<comment type="similarity">
    <text evidence="3">Belongs to the acid sphingomyelinase family.</text>
</comment>
<keyword evidence="1 3" id="KW-0378">Hydrolase</keyword>
<dbReference type="Proteomes" id="UP001221142">
    <property type="component" value="Unassembled WGS sequence"/>
</dbReference>
<keyword evidence="8" id="KW-1185">Reference proteome</keyword>
<keyword evidence="3" id="KW-0326">Glycosidase</keyword>
<dbReference type="GO" id="GO:0046872">
    <property type="term" value="F:metal ion binding"/>
    <property type="evidence" value="ECO:0007669"/>
    <property type="project" value="UniProtKB-KW"/>
</dbReference>
<feature type="binding site" evidence="4">
    <location>
        <position position="226"/>
    </location>
    <ligand>
        <name>Zn(2+)</name>
        <dbReference type="ChEBI" id="CHEBI:29105"/>
        <label>1</label>
    </ligand>
</feature>
<sequence>MVVSLGPATFTAPGAFPTSIFNSYYNNPTETVSQVQPIISDPVNNVVYPLSLTDPDTIPPIDTQDPTPLPPPASAEAIVAAAIRQIQLIASPSLSSSPFLNNTCAACQAALLPAKFAFLAAPQLGANISVALCETLNLAGSAQACEVGFGQFGLSNVLVQVISNADVAGYDGQAICSTFGNGACPRPGTSSLDLSGWFAKPKPDPFPEPRKPSGQRIKVLHLSDFHIDPRYKTGAEANCTSGLCCRDGAVAQSSPQATLKPAPRFGSYLWQLARSDTPFSLALAALESIPVLTGTEGEGFNFTIYTGDLVSHDSMNQLSRDYVLYTETLVYGLFKKSLGSGPVYAALGNHDTQQSAQDSPHSLGGNLTDQFSWNYDHVAGLWEQEGWIDGPTAQLARANYGGYMVQRADGLRVITLNTDFWYTENFFNYFNMTNPDQSGMLRFLTDELQDAEDAGDRVWILGHVLSGFSGGDGIENPTNLFYQIVDRFSPHVIANIFWGHSHEDHFQIYYANNGTNMSAETAQAVSWIGPSITPLTNLNSGFRMYEVDSNTFDILDAFTWTSDVSSFPALDPQLEFGPTYALEYSTREIYAPSVPGWGPNDPLNATFWHRVTEAMETNSTLVETFNNFFTKQAPFGSPCDAACQAQLICFMRSGSSPIAFQNCF</sequence>
<feature type="binding site" evidence="4">
    <location>
        <position position="224"/>
    </location>
    <ligand>
        <name>Zn(2+)</name>
        <dbReference type="ChEBI" id="CHEBI:29105"/>
        <label>1</label>
    </ligand>
</feature>
<evidence type="ECO:0000259" key="6">
    <source>
        <dbReference type="Pfam" id="PF00149"/>
    </source>
</evidence>
<dbReference type="GO" id="GO:0006685">
    <property type="term" value="P:sphingomyelin catabolic process"/>
    <property type="evidence" value="ECO:0007669"/>
    <property type="project" value="UniProtKB-UniRule"/>
</dbReference>
<feature type="binding site" evidence="4">
    <location>
        <position position="308"/>
    </location>
    <ligand>
        <name>Zn(2+)</name>
        <dbReference type="ChEBI" id="CHEBI:29105"/>
        <label>1</label>
    </ligand>
</feature>
<dbReference type="InterPro" id="IPR041805">
    <property type="entry name" value="ASMase/PPN1_MPP"/>
</dbReference>
<evidence type="ECO:0000313" key="7">
    <source>
        <dbReference type="EMBL" id="KAJ7625974.1"/>
    </source>
</evidence>
<evidence type="ECO:0000256" key="5">
    <source>
        <dbReference type="PIRSR" id="PIRSR000948-2"/>
    </source>
</evidence>
<keyword evidence="2" id="KW-0325">Glycoprotein</keyword>
<dbReference type="GO" id="GO:0004767">
    <property type="term" value="F:sphingomyelin phosphodiesterase activity"/>
    <property type="evidence" value="ECO:0007669"/>
    <property type="project" value="UniProtKB-UniRule"/>
</dbReference>
<comment type="function">
    <text evidence="3">Converts sphingomyelin to ceramide.</text>
</comment>
<feature type="disulfide bond" evidence="5">
    <location>
        <begin position="239"/>
        <end position="244"/>
    </location>
</feature>
<feature type="binding site" evidence="4">
    <location>
        <position position="502"/>
    </location>
    <ligand>
        <name>Zn(2+)</name>
        <dbReference type="ChEBI" id="CHEBI:29105"/>
        <label>1</label>
    </ligand>
</feature>
<keyword evidence="4" id="KW-0862">Zinc</keyword>
<dbReference type="PANTHER" id="PTHR10340">
    <property type="entry name" value="SPHINGOMYELIN PHOSPHODIESTERASE"/>
    <property type="match status" value="1"/>
</dbReference>
<dbReference type="AlphaFoldDB" id="A0AAD7BNW6"/>
<dbReference type="GO" id="GO:0016798">
    <property type="term" value="F:hydrolase activity, acting on glycosyl bonds"/>
    <property type="evidence" value="ECO:0007669"/>
    <property type="project" value="UniProtKB-KW"/>
</dbReference>
<feature type="disulfide bond" evidence="5">
    <location>
        <begin position="104"/>
        <end position="184"/>
    </location>
</feature>
<reference evidence="7" key="1">
    <citation type="submission" date="2023-03" db="EMBL/GenBank/DDBJ databases">
        <title>Massive genome expansion in bonnet fungi (Mycena s.s.) driven by repeated elements and novel gene families across ecological guilds.</title>
        <authorList>
            <consortium name="Lawrence Berkeley National Laboratory"/>
            <person name="Harder C.B."/>
            <person name="Miyauchi S."/>
            <person name="Viragh M."/>
            <person name="Kuo A."/>
            <person name="Thoen E."/>
            <person name="Andreopoulos B."/>
            <person name="Lu D."/>
            <person name="Skrede I."/>
            <person name="Drula E."/>
            <person name="Henrissat B."/>
            <person name="Morin E."/>
            <person name="Kohler A."/>
            <person name="Barry K."/>
            <person name="LaButti K."/>
            <person name="Morin E."/>
            <person name="Salamov A."/>
            <person name="Lipzen A."/>
            <person name="Mereny Z."/>
            <person name="Hegedus B."/>
            <person name="Baldrian P."/>
            <person name="Stursova M."/>
            <person name="Weitz H."/>
            <person name="Taylor A."/>
            <person name="Grigoriev I.V."/>
            <person name="Nagy L.G."/>
            <person name="Martin F."/>
            <person name="Kauserud H."/>
        </authorList>
    </citation>
    <scope>NUCLEOTIDE SEQUENCE</scope>
    <source>
        <strain evidence="7">9284</strain>
    </source>
</reference>
<evidence type="ECO:0000256" key="2">
    <source>
        <dbReference type="ARBA" id="ARBA00023180"/>
    </source>
</evidence>
<feature type="binding site" evidence="4">
    <location>
        <position position="349"/>
    </location>
    <ligand>
        <name>Zn(2+)</name>
        <dbReference type="ChEBI" id="CHEBI:29105"/>
        <label>2</label>
    </ligand>
</feature>
<proteinExistence type="inferred from homology"/>
<dbReference type="CDD" id="cd00842">
    <property type="entry name" value="MPP_ASMase"/>
    <property type="match status" value="1"/>
</dbReference>
<evidence type="ECO:0000313" key="8">
    <source>
        <dbReference type="Proteomes" id="UP001221142"/>
    </source>
</evidence>
<comment type="caution">
    <text evidence="7">The sequence shown here is derived from an EMBL/GenBank/DDBJ whole genome shotgun (WGS) entry which is preliminary data.</text>
</comment>
<feature type="disulfide bond" evidence="5">
    <location>
        <begin position="107"/>
        <end position="176"/>
    </location>
</feature>
<evidence type="ECO:0000256" key="1">
    <source>
        <dbReference type="ARBA" id="ARBA00022801"/>
    </source>
</evidence>
<dbReference type="PANTHER" id="PTHR10340:SF27">
    <property type="entry name" value="ACL091CP"/>
    <property type="match status" value="1"/>
</dbReference>
<feature type="binding site" evidence="4">
    <location>
        <position position="463"/>
    </location>
    <ligand>
        <name>Zn(2+)</name>
        <dbReference type="ChEBI" id="CHEBI:29105"/>
        <label>2</label>
    </ligand>
</feature>
<comment type="cofactor">
    <cofactor evidence="4">
        <name>Zn(2+)</name>
        <dbReference type="ChEBI" id="CHEBI:29105"/>
    </cofactor>
    <text evidence="4">Binds 2 Zn(2+) ions per subunit.</text>
</comment>
<organism evidence="7 8">
    <name type="scientific">Roridomyces roridus</name>
    <dbReference type="NCBI Taxonomy" id="1738132"/>
    <lineage>
        <taxon>Eukaryota</taxon>
        <taxon>Fungi</taxon>
        <taxon>Dikarya</taxon>
        <taxon>Basidiomycota</taxon>
        <taxon>Agaricomycotina</taxon>
        <taxon>Agaricomycetes</taxon>
        <taxon>Agaricomycetidae</taxon>
        <taxon>Agaricales</taxon>
        <taxon>Marasmiineae</taxon>
        <taxon>Mycenaceae</taxon>
        <taxon>Roridomyces</taxon>
    </lineage>
</organism>
<dbReference type="Gene3D" id="3.60.21.10">
    <property type="match status" value="1"/>
</dbReference>
<dbReference type="GO" id="GO:0016020">
    <property type="term" value="C:membrane"/>
    <property type="evidence" value="ECO:0007669"/>
    <property type="project" value="GOC"/>
</dbReference>
<feature type="domain" description="Calcineurin-like phosphoesterase" evidence="6">
    <location>
        <begin position="217"/>
        <end position="503"/>
    </location>
</feature>
<dbReference type="EMBL" id="JARKIF010000012">
    <property type="protein sequence ID" value="KAJ7625974.1"/>
    <property type="molecule type" value="Genomic_DNA"/>
</dbReference>
<dbReference type="InterPro" id="IPR029052">
    <property type="entry name" value="Metallo-depent_PP-like"/>
</dbReference>
<accession>A0AAD7BNW6</accession>